<keyword evidence="2" id="KW-1185">Reference proteome</keyword>
<evidence type="ECO:0000313" key="2">
    <source>
        <dbReference type="Proteomes" id="UP000308600"/>
    </source>
</evidence>
<keyword evidence="1" id="KW-0808">Transferase</keyword>
<proteinExistence type="predicted"/>
<dbReference type="Proteomes" id="UP000308600">
    <property type="component" value="Unassembled WGS sequence"/>
</dbReference>
<dbReference type="EMBL" id="ML208260">
    <property type="protein sequence ID" value="TFK76364.1"/>
    <property type="molecule type" value="Genomic_DNA"/>
</dbReference>
<gene>
    <name evidence="1" type="ORF">BDN72DRAFT_755587</name>
</gene>
<sequence length="473" mass="52651">MHFHIPRVHSFTDLVDQVKDVLKHQKHEKESEAHRIFREAAGHNPKGVLPQTVNPDEETVPGIQHPGSTGVIYCSDRAMANGFNYASSHEWANLGQGAPEVGPIPNAPPRPESIPLPVDSLEYAPTTGVKALREAVAHLYNHTYRQGKESQYTYENVCIVPGGRAGLSRVAAVIGDVYTSYQIPDYTAYDQVLSAFKRLVPVPTALDPKDKYQLNIEQTKKDIQTQGLAVILASNPRNPTGQADGYRGNDLEKLTALGREGTTVILDEFYSWYIYHDKESDVGKAVSAAKYVEDVNDDAVVLIDGLTKNWRLPGWRICWVIGPKNLITALSQSGSFLDGGANHPMQLAAIPLLEPGRALQERIALQKHFKAKRDHILARLHALHLDVDIPPTSTFYIWLNLEKLPVPLNNGLTFFEELLKEQTIVIPGIFFDINPSHRRNLFNSPCHHFVRLSFGPPLEDLNKGISHFVSLLG</sequence>
<evidence type="ECO:0000313" key="1">
    <source>
        <dbReference type="EMBL" id="TFK76364.1"/>
    </source>
</evidence>
<protein>
    <submittedName>
        <fullName evidence="1">PLP-dependent transferase</fullName>
    </submittedName>
</protein>
<accession>A0ACD3BFC1</accession>
<reference evidence="1 2" key="1">
    <citation type="journal article" date="2019" name="Nat. Ecol. Evol.">
        <title>Megaphylogeny resolves global patterns of mushroom evolution.</title>
        <authorList>
            <person name="Varga T."/>
            <person name="Krizsan K."/>
            <person name="Foldi C."/>
            <person name="Dima B."/>
            <person name="Sanchez-Garcia M."/>
            <person name="Sanchez-Ramirez S."/>
            <person name="Szollosi G.J."/>
            <person name="Szarkandi J.G."/>
            <person name="Papp V."/>
            <person name="Albert L."/>
            <person name="Andreopoulos W."/>
            <person name="Angelini C."/>
            <person name="Antonin V."/>
            <person name="Barry K.W."/>
            <person name="Bougher N.L."/>
            <person name="Buchanan P."/>
            <person name="Buyck B."/>
            <person name="Bense V."/>
            <person name="Catcheside P."/>
            <person name="Chovatia M."/>
            <person name="Cooper J."/>
            <person name="Damon W."/>
            <person name="Desjardin D."/>
            <person name="Finy P."/>
            <person name="Geml J."/>
            <person name="Haridas S."/>
            <person name="Hughes K."/>
            <person name="Justo A."/>
            <person name="Karasinski D."/>
            <person name="Kautmanova I."/>
            <person name="Kiss B."/>
            <person name="Kocsube S."/>
            <person name="Kotiranta H."/>
            <person name="LaButti K.M."/>
            <person name="Lechner B.E."/>
            <person name="Liimatainen K."/>
            <person name="Lipzen A."/>
            <person name="Lukacs Z."/>
            <person name="Mihaltcheva S."/>
            <person name="Morgado L.N."/>
            <person name="Niskanen T."/>
            <person name="Noordeloos M.E."/>
            <person name="Ohm R.A."/>
            <person name="Ortiz-Santana B."/>
            <person name="Ovrebo C."/>
            <person name="Racz N."/>
            <person name="Riley R."/>
            <person name="Savchenko A."/>
            <person name="Shiryaev A."/>
            <person name="Soop K."/>
            <person name="Spirin V."/>
            <person name="Szebenyi C."/>
            <person name="Tomsovsky M."/>
            <person name="Tulloss R.E."/>
            <person name="Uehling J."/>
            <person name="Grigoriev I.V."/>
            <person name="Vagvolgyi C."/>
            <person name="Papp T."/>
            <person name="Martin F.M."/>
            <person name="Miettinen O."/>
            <person name="Hibbett D.S."/>
            <person name="Nagy L.G."/>
        </authorList>
    </citation>
    <scope>NUCLEOTIDE SEQUENCE [LARGE SCALE GENOMIC DNA]</scope>
    <source>
        <strain evidence="1 2">NL-1719</strain>
    </source>
</reference>
<name>A0ACD3BFC1_9AGAR</name>
<organism evidence="1 2">
    <name type="scientific">Pluteus cervinus</name>
    <dbReference type="NCBI Taxonomy" id="181527"/>
    <lineage>
        <taxon>Eukaryota</taxon>
        <taxon>Fungi</taxon>
        <taxon>Dikarya</taxon>
        <taxon>Basidiomycota</taxon>
        <taxon>Agaricomycotina</taxon>
        <taxon>Agaricomycetes</taxon>
        <taxon>Agaricomycetidae</taxon>
        <taxon>Agaricales</taxon>
        <taxon>Pluteineae</taxon>
        <taxon>Pluteaceae</taxon>
        <taxon>Pluteus</taxon>
    </lineage>
</organism>